<feature type="domain" description="ABC transmembrane type-1" evidence="12">
    <location>
        <begin position="58"/>
        <end position="350"/>
    </location>
</feature>
<feature type="region of interest" description="Disordered" evidence="9">
    <location>
        <begin position="1"/>
        <end position="25"/>
    </location>
</feature>
<feature type="transmembrane region" description="Helical" evidence="10">
    <location>
        <begin position="103"/>
        <end position="124"/>
    </location>
</feature>
<dbReference type="InterPro" id="IPR011527">
    <property type="entry name" value="ABC1_TM_dom"/>
</dbReference>
<dbReference type="InterPro" id="IPR003593">
    <property type="entry name" value="AAA+_ATPase"/>
</dbReference>
<proteinExistence type="predicted"/>
<keyword evidence="3" id="KW-1003">Cell membrane</keyword>
<dbReference type="SMART" id="SM00382">
    <property type="entry name" value="AAA"/>
    <property type="match status" value="1"/>
</dbReference>
<evidence type="ECO:0000256" key="9">
    <source>
        <dbReference type="SAM" id="MobiDB-lite"/>
    </source>
</evidence>
<accession>A0A1G7M6T5</accession>
<evidence type="ECO:0000256" key="7">
    <source>
        <dbReference type="ARBA" id="ARBA00022989"/>
    </source>
</evidence>
<sequence>MSQAHSKRSPGRGPGHPAGIPGGPHGAGRVVEKAKDFKGTLKRLIQYLKPHKYQLLSVLFMAIISTVFSIFSPKVMGEATTKLFEGIVAKAKGVPGASIDFQYIWHIILILLGLYILSAVFSYFQQYLMAGVAQKTVFDLRRDVNDKLNRLPLKYYDARTHGEILSRVTNDVDNISSTLQQSLTQLITAVLTIIGVLAMMLSISPLLTLIAVLTLPVSVLAITSIAKRSQKQFVRQQKELGALNGHVEEMYTGHQIVKVFGREQQSLEQFDDINGQLYDASWRAQFISGIIMPIMSFIGNIGYVLVAVVGGILVTKKSIEIGDVQAFIQYVRQFTQPITQTANIANIIQSTVASAERVFEILDEEEEKVEVANPVVLTEAKGNVAFEHVKFGYDANQPLIQDMNVNVSPGQTIAIVGPTGAGKTTLINLLMRFYEVTDGAITVDGVNITDMKRGDLRSLFGMVLQDTWLFNGTIRENIAYGRDGATEEEIVRAAKTAHADHFIRTLPSGYDTILNEEASNISQGQKQLLTIARAILADPAILILDEATSSVDTRTEVQIQQAMNELMKGRTSFVIAHRLSTIKDADLILVMNHGTVIEQGNHKQLLAQGGFYADLYNSQFTAGGVAQEA</sequence>
<dbReference type="PROSITE" id="PS50893">
    <property type="entry name" value="ABC_TRANSPORTER_2"/>
    <property type="match status" value="1"/>
</dbReference>
<dbReference type="Gene3D" id="3.40.50.300">
    <property type="entry name" value="P-loop containing nucleotide triphosphate hydrolases"/>
    <property type="match status" value="1"/>
</dbReference>
<dbReference type="Pfam" id="PF00664">
    <property type="entry name" value="ABC_membrane"/>
    <property type="match status" value="1"/>
</dbReference>
<gene>
    <name evidence="13" type="ORF">SAMN04488542_1132</name>
</gene>
<evidence type="ECO:0000256" key="5">
    <source>
        <dbReference type="ARBA" id="ARBA00022741"/>
    </source>
</evidence>
<dbReference type="SUPFAM" id="SSF52540">
    <property type="entry name" value="P-loop containing nucleoside triphosphate hydrolases"/>
    <property type="match status" value="1"/>
</dbReference>
<dbReference type="GO" id="GO:0005524">
    <property type="term" value="F:ATP binding"/>
    <property type="evidence" value="ECO:0007669"/>
    <property type="project" value="UniProtKB-KW"/>
</dbReference>
<dbReference type="Gene3D" id="1.20.1560.10">
    <property type="entry name" value="ABC transporter type 1, transmembrane domain"/>
    <property type="match status" value="1"/>
</dbReference>
<dbReference type="Proteomes" id="UP000198972">
    <property type="component" value="Unassembled WGS sequence"/>
</dbReference>
<dbReference type="InterPro" id="IPR027417">
    <property type="entry name" value="P-loop_NTPase"/>
</dbReference>
<dbReference type="CDD" id="cd03254">
    <property type="entry name" value="ABCC_Glucan_exporter_like"/>
    <property type="match status" value="1"/>
</dbReference>
<feature type="compositionally biased region" description="Basic residues" evidence="9">
    <location>
        <begin position="1"/>
        <end position="10"/>
    </location>
</feature>
<feature type="domain" description="ABC transporter" evidence="11">
    <location>
        <begin position="384"/>
        <end position="618"/>
    </location>
</feature>
<feature type="transmembrane region" description="Helical" evidence="10">
    <location>
        <begin position="207"/>
        <end position="226"/>
    </location>
</feature>
<keyword evidence="8 10" id="KW-0472">Membrane</keyword>
<organism evidence="13 14">
    <name type="scientific">Fontibacillus panacisegetis</name>
    <dbReference type="NCBI Taxonomy" id="670482"/>
    <lineage>
        <taxon>Bacteria</taxon>
        <taxon>Bacillati</taxon>
        <taxon>Bacillota</taxon>
        <taxon>Bacilli</taxon>
        <taxon>Bacillales</taxon>
        <taxon>Paenibacillaceae</taxon>
        <taxon>Fontibacillus</taxon>
    </lineage>
</organism>
<evidence type="ECO:0000256" key="3">
    <source>
        <dbReference type="ARBA" id="ARBA00022475"/>
    </source>
</evidence>
<dbReference type="AlphaFoldDB" id="A0A1G7M6T5"/>
<evidence type="ECO:0000256" key="4">
    <source>
        <dbReference type="ARBA" id="ARBA00022692"/>
    </source>
</evidence>
<dbReference type="GO" id="GO:0015421">
    <property type="term" value="F:ABC-type oligopeptide transporter activity"/>
    <property type="evidence" value="ECO:0007669"/>
    <property type="project" value="TreeGrafter"/>
</dbReference>
<dbReference type="GO" id="GO:0016887">
    <property type="term" value="F:ATP hydrolysis activity"/>
    <property type="evidence" value="ECO:0007669"/>
    <property type="project" value="InterPro"/>
</dbReference>
<comment type="subcellular location">
    <subcellularLocation>
        <location evidence="1">Cell membrane</location>
        <topology evidence="1">Multi-pass membrane protein</topology>
    </subcellularLocation>
</comment>
<dbReference type="Pfam" id="PF00005">
    <property type="entry name" value="ABC_tran"/>
    <property type="match status" value="1"/>
</dbReference>
<feature type="compositionally biased region" description="Gly residues" evidence="9">
    <location>
        <begin position="12"/>
        <end position="25"/>
    </location>
</feature>
<dbReference type="FunFam" id="1.20.1560.10:FF:000011">
    <property type="entry name" value="Multidrug ABC transporter ATP-binding protein"/>
    <property type="match status" value="1"/>
</dbReference>
<name>A0A1G7M6T5_9BACL</name>
<evidence type="ECO:0000256" key="10">
    <source>
        <dbReference type="SAM" id="Phobius"/>
    </source>
</evidence>
<dbReference type="InterPro" id="IPR036640">
    <property type="entry name" value="ABC1_TM_sf"/>
</dbReference>
<dbReference type="CDD" id="cd18547">
    <property type="entry name" value="ABC_6TM_Tm288_like"/>
    <property type="match status" value="1"/>
</dbReference>
<evidence type="ECO:0000313" key="13">
    <source>
        <dbReference type="EMBL" id="SDF57452.1"/>
    </source>
</evidence>
<dbReference type="GO" id="GO:0005886">
    <property type="term" value="C:plasma membrane"/>
    <property type="evidence" value="ECO:0007669"/>
    <property type="project" value="UniProtKB-SubCell"/>
</dbReference>
<dbReference type="InterPro" id="IPR017871">
    <property type="entry name" value="ABC_transporter-like_CS"/>
</dbReference>
<keyword evidence="7 10" id="KW-1133">Transmembrane helix</keyword>
<keyword evidence="14" id="KW-1185">Reference proteome</keyword>
<dbReference type="PROSITE" id="PS50929">
    <property type="entry name" value="ABC_TM1F"/>
    <property type="match status" value="1"/>
</dbReference>
<evidence type="ECO:0000313" key="14">
    <source>
        <dbReference type="Proteomes" id="UP000198972"/>
    </source>
</evidence>
<evidence type="ECO:0000256" key="1">
    <source>
        <dbReference type="ARBA" id="ARBA00004651"/>
    </source>
</evidence>
<dbReference type="FunFam" id="3.40.50.300:FF:000287">
    <property type="entry name" value="Multidrug ABC transporter ATP-binding protein"/>
    <property type="match status" value="1"/>
</dbReference>
<dbReference type="PANTHER" id="PTHR43394:SF1">
    <property type="entry name" value="ATP-BINDING CASSETTE SUB-FAMILY B MEMBER 10, MITOCHONDRIAL"/>
    <property type="match status" value="1"/>
</dbReference>
<feature type="transmembrane region" description="Helical" evidence="10">
    <location>
        <begin position="53"/>
        <end position="71"/>
    </location>
</feature>
<dbReference type="STRING" id="670482.SAMN04488542_1132"/>
<dbReference type="OrthoDB" id="9770415at2"/>
<keyword evidence="5" id="KW-0547">Nucleotide-binding</keyword>
<reference evidence="13 14" key="1">
    <citation type="submission" date="2016-10" db="EMBL/GenBank/DDBJ databases">
        <authorList>
            <person name="de Groot N.N."/>
        </authorList>
    </citation>
    <scope>NUCLEOTIDE SEQUENCE [LARGE SCALE GENOMIC DNA]</scope>
    <source>
        <strain evidence="13 14">DSM 28129</strain>
    </source>
</reference>
<evidence type="ECO:0000259" key="11">
    <source>
        <dbReference type="PROSITE" id="PS50893"/>
    </source>
</evidence>
<dbReference type="RefSeq" id="WP_091230491.1">
    <property type="nucleotide sequence ID" value="NZ_FNBG01000013.1"/>
</dbReference>
<keyword evidence="6 13" id="KW-0067">ATP-binding</keyword>
<dbReference type="SUPFAM" id="SSF90123">
    <property type="entry name" value="ABC transporter transmembrane region"/>
    <property type="match status" value="1"/>
</dbReference>
<protein>
    <submittedName>
        <fullName evidence="13">ATP-binding cassette, subfamily B</fullName>
    </submittedName>
</protein>
<dbReference type="InterPro" id="IPR039421">
    <property type="entry name" value="Type_1_exporter"/>
</dbReference>
<evidence type="ECO:0000256" key="6">
    <source>
        <dbReference type="ARBA" id="ARBA00022840"/>
    </source>
</evidence>
<dbReference type="EMBL" id="FNBG01000013">
    <property type="protein sequence ID" value="SDF57452.1"/>
    <property type="molecule type" value="Genomic_DNA"/>
</dbReference>
<feature type="transmembrane region" description="Helical" evidence="10">
    <location>
        <begin position="290"/>
        <end position="314"/>
    </location>
</feature>
<dbReference type="PANTHER" id="PTHR43394">
    <property type="entry name" value="ATP-DEPENDENT PERMEASE MDL1, MITOCHONDRIAL"/>
    <property type="match status" value="1"/>
</dbReference>
<dbReference type="PROSITE" id="PS00211">
    <property type="entry name" value="ABC_TRANSPORTER_1"/>
    <property type="match status" value="1"/>
</dbReference>
<evidence type="ECO:0000256" key="8">
    <source>
        <dbReference type="ARBA" id="ARBA00023136"/>
    </source>
</evidence>
<feature type="transmembrane region" description="Helical" evidence="10">
    <location>
        <begin position="183"/>
        <end position="201"/>
    </location>
</feature>
<evidence type="ECO:0000259" key="12">
    <source>
        <dbReference type="PROSITE" id="PS50929"/>
    </source>
</evidence>
<dbReference type="InterPro" id="IPR003439">
    <property type="entry name" value="ABC_transporter-like_ATP-bd"/>
</dbReference>
<keyword evidence="2" id="KW-0813">Transport</keyword>
<evidence type="ECO:0000256" key="2">
    <source>
        <dbReference type="ARBA" id="ARBA00022448"/>
    </source>
</evidence>
<keyword evidence="4 10" id="KW-0812">Transmembrane</keyword>